<dbReference type="EMBL" id="AFBI03000002">
    <property type="protein sequence ID" value="EJW04351.1"/>
    <property type="molecule type" value="Genomic_DNA"/>
</dbReference>
<keyword evidence="1" id="KW-0479">Metal-binding</keyword>
<evidence type="ECO:0000313" key="7">
    <source>
        <dbReference type="Proteomes" id="UP000003163"/>
    </source>
</evidence>
<proteinExistence type="predicted"/>
<evidence type="ECO:0000259" key="5">
    <source>
        <dbReference type="PROSITE" id="PS50119"/>
    </source>
</evidence>
<dbReference type="CDD" id="cd19821">
    <property type="entry name" value="Bbox1_BBX-like"/>
    <property type="match status" value="1"/>
</dbReference>
<feature type="compositionally biased region" description="Basic and acidic residues" evidence="4">
    <location>
        <begin position="219"/>
        <end position="247"/>
    </location>
</feature>
<dbReference type="HOGENOM" id="CLU_453418_0_0_1"/>
<evidence type="ECO:0000256" key="4">
    <source>
        <dbReference type="SAM" id="MobiDB-lite"/>
    </source>
</evidence>
<protein>
    <recommendedName>
        <fullName evidence="5">B box-type domain-containing protein</fullName>
    </recommendedName>
</protein>
<accession>J9D994</accession>
<reference evidence="6 7" key="1">
    <citation type="submission" date="2011-08" db="EMBL/GenBank/DDBJ databases">
        <authorList>
            <person name="Liu Z.J."/>
            <person name="Shi F.L."/>
            <person name="Lu J.Q."/>
            <person name="Li M."/>
            <person name="Wang Z.L."/>
        </authorList>
    </citation>
    <scope>NUCLEOTIDE SEQUENCE [LARGE SCALE GENOMIC DNA]</scope>
    <source>
        <strain evidence="6 7">USNM 41457</strain>
    </source>
</reference>
<name>J9D994_EDHAE</name>
<evidence type="ECO:0000256" key="1">
    <source>
        <dbReference type="ARBA" id="ARBA00022723"/>
    </source>
</evidence>
<feature type="compositionally biased region" description="Polar residues" evidence="4">
    <location>
        <begin position="588"/>
        <end position="602"/>
    </location>
</feature>
<reference evidence="7" key="2">
    <citation type="submission" date="2015-07" db="EMBL/GenBank/DDBJ databases">
        <title>Contrasting host-pathogen interactions and genome evolution in two generalist and specialist microsporidian pathogens of mosquitoes.</title>
        <authorList>
            <consortium name="The Broad Institute Genomics Platform"/>
            <consortium name="The Broad Institute Genome Sequencing Center for Infectious Disease"/>
            <person name="Cuomo C.A."/>
            <person name="Sanscrainte N.D."/>
            <person name="Goldberg J.M."/>
            <person name="Heiman D."/>
            <person name="Young S."/>
            <person name="Zeng Q."/>
            <person name="Becnel J.J."/>
            <person name="Birren B.W."/>
        </authorList>
    </citation>
    <scope>NUCLEOTIDE SEQUENCE [LARGE SCALE GENOMIC DNA]</scope>
    <source>
        <strain evidence="7">USNM 41457</strain>
    </source>
</reference>
<keyword evidence="2" id="KW-0862">Zinc</keyword>
<dbReference type="InterPro" id="IPR049808">
    <property type="entry name" value="CONSTANS-like_Bbox1"/>
</dbReference>
<dbReference type="Proteomes" id="UP000003163">
    <property type="component" value="Unassembled WGS sequence"/>
</dbReference>
<sequence>MSTIECQLRLMLRSSTLRVTNIRQVGDEQKSEVFKKKYDQMRVINCFLRYQDINTFLTKNIIEVPAFSVPIDLNELRHKVYYAEVAVGTSLFVTRDIGMSGNLPDGSDSFLVFRSHNNDDEMRSQSKVEFQNNHFDESDTDFRAKSGTEKRTQGRSFDRNTRSNNDMRSTYDRNSRTNNDMRSTYDHNRTNNDMRSTYDHNRTNNDVRPTLDRNTMTKNELKSSYERMNRTNADRQSLHEKSAKNRSYENGTGVTGVTADRKTNSRTRNSLSNHRIRDIEEDEDSYTANTNKNQLTHKSIDSFYTNRYKTDQRRSGTLNDEINSMSVDTRAGNNRHQQIFYMGSVAGKGIKEQKTSEAIYRPIVDRENEMFGKSAAKAVYFPISESETASLCESGDFYTASNGELRRRTGSPIFDRSKLIPEDCIEFDSLFYLVKDPARINVLYEVHFDYDLALERGKGLCEKCQQYPASMYCLAERASFCKYCDEGIHDNEFTKRHQMYYYESETKKKFTGMSVSSRQPQRFFLRRVYGDFVQLVQSQRFTFERAFFKTQAYQIFRSLRYYQRQDERRGARHRADIRKDKKRDQRVYIQSRQKLQSNGRSD</sequence>
<comment type="caution">
    <text evidence="6">The sequence shown here is derived from an EMBL/GenBank/DDBJ whole genome shotgun (WGS) entry which is preliminary data.</text>
</comment>
<dbReference type="GO" id="GO:0008270">
    <property type="term" value="F:zinc ion binding"/>
    <property type="evidence" value="ECO:0007669"/>
    <property type="project" value="UniProtKB-KW"/>
</dbReference>
<organism evidence="6 7">
    <name type="scientific">Edhazardia aedis (strain USNM 41457)</name>
    <name type="common">Microsporidian parasite</name>
    <dbReference type="NCBI Taxonomy" id="1003232"/>
    <lineage>
        <taxon>Eukaryota</taxon>
        <taxon>Fungi</taxon>
        <taxon>Fungi incertae sedis</taxon>
        <taxon>Microsporidia</taxon>
        <taxon>Edhazardia</taxon>
    </lineage>
</organism>
<evidence type="ECO:0000256" key="2">
    <source>
        <dbReference type="ARBA" id="ARBA00022833"/>
    </source>
</evidence>
<keyword evidence="7" id="KW-1185">Reference proteome</keyword>
<dbReference type="VEuPathDB" id="MicrosporidiaDB:EDEG_00136"/>
<dbReference type="SMART" id="SM00336">
    <property type="entry name" value="BBOX"/>
    <property type="match status" value="1"/>
</dbReference>
<dbReference type="InParanoid" id="J9D994"/>
<dbReference type="PROSITE" id="PS50119">
    <property type="entry name" value="ZF_BBOX"/>
    <property type="match status" value="1"/>
</dbReference>
<dbReference type="InterPro" id="IPR000315">
    <property type="entry name" value="Znf_B-box"/>
</dbReference>
<feature type="region of interest" description="Disordered" evidence="4">
    <location>
        <begin position="125"/>
        <end position="285"/>
    </location>
</feature>
<dbReference type="Pfam" id="PF00643">
    <property type="entry name" value="zf-B_box"/>
    <property type="match status" value="1"/>
</dbReference>
<evidence type="ECO:0000256" key="3">
    <source>
        <dbReference type="PROSITE-ProRule" id="PRU00024"/>
    </source>
</evidence>
<dbReference type="STRING" id="1003232.J9D994"/>
<dbReference type="OrthoDB" id="153872at2759"/>
<dbReference type="AlphaFoldDB" id="J9D994"/>
<evidence type="ECO:0000313" key="6">
    <source>
        <dbReference type="EMBL" id="EJW04351.1"/>
    </source>
</evidence>
<feature type="domain" description="B box-type" evidence="5">
    <location>
        <begin position="456"/>
        <end position="502"/>
    </location>
</feature>
<feature type="compositionally biased region" description="Basic and acidic residues" evidence="4">
    <location>
        <begin position="183"/>
        <end position="211"/>
    </location>
</feature>
<feature type="compositionally biased region" description="Basic and acidic residues" evidence="4">
    <location>
        <begin position="570"/>
        <end position="586"/>
    </location>
</feature>
<feature type="compositionally biased region" description="Basic and acidic residues" evidence="4">
    <location>
        <begin position="134"/>
        <end position="161"/>
    </location>
</feature>
<gene>
    <name evidence="6" type="ORF">EDEG_00136</name>
</gene>
<feature type="region of interest" description="Disordered" evidence="4">
    <location>
        <begin position="570"/>
        <end position="602"/>
    </location>
</feature>
<keyword evidence="3" id="KW-0863">Zinc-finger</keyword>